<dbReference type="GO" id="GO:0004190">
    <property type="term" value="F:aspartic-type endopeptidase activity"/>
    <property type="evidence" value="ECO:0007669"/>
    <property type="project" value="UniProtKB-KW"/>
</dbReference>
<protein>
    <recommendedName>
        <fullName evidence="3">Integrase catalytic domain-containing protein</fullName>
    </recommendedName>
</protein>
<proteinExistence type="predicted"/>
<evidence type="ECO:0000256" key="1">
    <source>
        <dbReference type="ARBA" id="ARBA00022750"/>
    </source>
</evidence>
<dbReference type="InterPro" id="IPR043502">
    <property type="entry name" value="DNA/RNA_pol_sf"/>
</dbReference>
<comment type="caution">
    <text evidence="4">The sequence shown here is derived from an EMBL/GenBank/DDBJ whole genome shotgun (WGS) entry which is preliminary data.</text>
</comment>
<feature type="region of interest" description="Disordered" evidence="2">
    <location>
        <begin position="807"/>
        <end position="851"/>
    </location>
</feature>
<keyword evidence="1" id="KW-0378">Hydrolase</keyword>
<dbReference type="InterPro" id="IPR057670">
    <property type="entry name" value="SH3_retrovirus"/>
</dbReference>
<keyword evidence="1" id="KW-0064">Aspartyl protease</keyword>
<evidence type="ECO:0000313" key="5">
    <source>
        <dbReference type="Proteomes" id="UP001418222"/>
    </source>
</evidence>
<name>A0AAP0AZN9_9ASPA</name>
<dbReference type="GO" id="GO:0015074">
    <property type="term" value="P:DNA integration"/>
    <property type="evidence" value="ECO:0007669"/>
    <property type="project" value="InterPro"/>
</dbReference>
<dbReference type="Pfam" id="PF25597">
    <property type="entry name" value="SH3_retrovirus"/>
    <property type="match status" value="1"/>
</dbReference>
<feature type="region of interest" description="Disordered" evidence="2">
    <location>
        <begin position="230"/>
        <end position="262"/>
    </location>
</feature>
<accession>A0AAP0AZN9</accession>
<dbReference type="Proteomes" id="UP001418222">
    <property type="component" value="Unassembled WGS sequence"/>
</dbReference>
<dbReference type="Gene3D" id="3.30.420.10">
    <property type="entry name" value="Ribonuclease H-like superfamily/Ribonuclease H"/>
    <property type="match status" value="1"/>
</dbReference>
<reference evidence="4 5" key="1">
    <citation type="journal article" date="2022" name="Nat. Plants">
        <title>Genomes of leafy and leafless Platanthera orchids illuminate the evolution of mycoheterotrophy.</title>
        <authorList>
            <person name="Li M.H."/>
            <person name="Liu K.W."/>
            <person name="Li Z."/>
            <person name="Lu H.C."/>
            <person name="Ye Q.L."/>
            <person name="Zhang D."/>
            <person name="Wang J.Y."/>
            <person name="Li Y.F."/>
            <person name="Zhong Z.M."/>
            <person name="Liu X."/>
            <person name="Yu X."/>
            <person name="Liu D.K."/>
            <person name="Tu X.D."/>
            <person name="Liu B."/>
            <person name="Hao Y."/>
            <person name="Liao X.Y."/>
            <person name="Jiang Y.T."/>
            <person name="Sun W.H."/>
            <person name="Chen J."/>
            <person name="Chen Y.Q."/>
            <person name="Ai Y."/>
            <person name="Zhai J.W."/>
            <person name="Wu S.S."/>
            <person name="Zhou Z."/>
            <person name="Hsiao Y.Y."/>
            <person name="Wu W.L."/>
            <person name="Chen Y.Y."/>
            <person name="Lin Y.F."/>
            <person name="Hsu J.L."/>
            <person name="Li C.Y."/>
            <person name="Wang Z.W."/>
            <person name="Zhao X."/>
            <person name="Zhong W.Y."/>
            <person name="Ma X.K."/>
            <person name="Ma L."/>
            <person name="Huang J."/>
            <person name="Chen G.Z."/>
            <person name="Huang M.Z."/>
            <person name="Huang L."/>
            <person name="Peng D.H."/>
            <person name="Luo Y.B."/>
            <person name="Zou S.Q."/>
            <person name="Chen S.P."/>
            <person name="Lan S."/>
            <person name="Tsai W.C."/>
            <person name="Van de Peer Y."/>
            <person name="Liu Z.J."/>
        </authorList>
    </citation>
    <scope>NUCLEOTIDE SEQUENCE [LARGE SCALE GENOMIC DNA]</scope>
    <source>
        <strain evidence="4">Lor287</strain>
    </source>
</reference>
<evidence type="ECO:0000313" key="4">
    <source>
        <dbReference type="EMBL" id="KAK8921166.1"/>
    </source>
</evidence>
<dbReference type="PROSITE" id="PS50994">
    <property type="entry name" value="INTEGRASE"/>
    <property type="match status" value="1"/>
</dbReference>
<organism evidence="4 5">
    <name type="scientific">Platanthera zijinensis</name>
    <dbReference type="NCBI Taxonomy" id="2320716"/>
    <lineage>
        <taxon>Eukaryota</taxon>
        <taxon>Viridiplantae</taxon>
        <taxon>Streptophyta</taxon>
        <taxon>Embryophyta</taxon>
        <taxon>Tracheophyta</taxon>
        <taxon>Spermatophyta</taxon>
        <taxon>Magnoliopsida</taxon>
        <taxon>Liliopsida</taxon>
        <taxon>Asparagales</taxon>
        <taxon>Orchidaceae</taxon>
        <taxon>Orchidoideae</taxon>
        <taxon>Orchideae</taxon>
        <taxon>Orchidinae</taxon>
        <taxon>Platanthera</taxon>
    </lineage>
</organism>
<dbReference type="CDD" id="cd09272">
    <property type="entry name" value="RNase_HI_RT_Ty1"/>
    <property type="match status" value="1"/>
</dbReference>
<evidence type="ECO:0000256" key="2">
    <source>
        <dbReference type="SAM" id="MobiDB-lite"/>
    </source>
</evidence>
<feature type="domain" description="Integrase catalytic" evidence="3">
    <location>
        <begin position="526"/>
        <end position="692"/>
    </location>
</feature>
<dbReference type="InterPro" id="IPR036397">
    <property type="entry name" value="RNaseH_sf"/>
</dbReference>
<dbReference type="Pfam" id="PF22936">
    <property type="entry name" value="Pol_BBD"/>
    <property type="match status" value="1"/>
</dbReference>
<feature type="region of interest" description="Disordered" evidence="2">
    <location>
        <begin position="1"/>
        <end position="22"/>
    </location>
</feature>
<dbReference type="Pfam" id="PF13976">
    <property type="entry name" value="gag_pre-integrs"/>
    <property type="match status" value="1"/>
</dbReference>
<dbReference type="InterPro" id="IPR025724">
    <property type="entry name" value="GAG-pre-integrase_dom"/>
</dbReference>
<gene>
    <name evidence="4" type="ORF">KSP39_PZI019930</name>
</gene>
<dbReference type="InterPro" id="IPR013103">
    <property type="entry name" value="RVT_2"/>
</dbReference>
<dbReference type="PANTHER" id="PTHR11439:SF440">
    <property type="entry name" value="INTEGRASE CATALYTIC DOMAIN-CONTAINING PROTEIN"/>
    <property type="match status" value="1"/>
</dbReference>
<dbReference type="EMBL" id="JBBWWQ010000018">
    <property type="protein sequence ID" value="KAK8921166.1"/>
    <property type="molecule type" value="Genomic_DNA"/>
</dbReference>
<dbReference type="SUPFAM" id="SSF56672">
    <property type="entry name" value="DNA/RNA polymerases"/>
    <property type="match status" value="1"/>
</dbReference>
<dbReference type="InterPro" id="IPR012337">
    <property type="entry name" value="RNaseH-like_sf"/>
</dbReference>
<dbReference type="SUPFAM" id="SSF53098">
    <property type="entry name" value="Ribonuclease H-like"/>
    <property type="match status" value="1"/>
</dbReference>
<feature type="compositionally biased region" description="Polar residues" evidence="2">
    <location>
        <begin position="819"/>
        <end position="829"/>
    </location>
</feature>
<sequence>MGDSVTSTNLTPVPSGDPTNTFPSNARLATTILTSSNFQLWKKGVTMSLAGIRRTHHLTRLPTHAVGSAEHDDWYSDDCRIFALLLSSMDPSVQQMCKNCDSTKELWDTLHMMFSQANNLSRLGELFPKMAELRQGARPVTEYFAEWKVLADEILDLWEIPSTREGHQAQREHLVLIWLLNGLDPNFSTTRTEMLASPSTLQTASVFHRLTKAGSAASPAALHVSSSESIALASRGGRGTSSRGGRSGSGRGRETDTRHCTHCGRRGHTRDTCWLVHGKPDWAAKTSSASPRSAHVADSTPAPPGHLTVQLSEEDYRRLQALPVSSPPHSAAVAQTIQPVCTSQTTQRPVQWLADSGASDHLTSSSGILHSYHTHCGSSITVADGSTVPIVGFGSCNVTPDMPLSSVAHVPQSAYNLLSISKLTRDLNCTAIFTSSGCMFQEQSTSRIIGRGKLRGGVYVLDEVSHIACSAASAKLLDLHYRHGHPSMQVMRRLYPDFGKVSHLSCESCLFAKLHRVSYVPRVDVRASAPFDLLHSDVWGPCPVPTLLGHRYYVTFIDDFSRMTWVYLMKNRSELLSIFQHLWNEIFTQFSVRLKCLRTDNGREYVSHAMSSFLSTKGIIHQTSCPDTPQQNGVAERKNRHLLEVTRAILHHTHVPKHFWGDAVLTAAHLINHLPTHILQGETPSHILYPDHSGPPLPFKVFGCVCYVRDARPSVSKLDPRSLKCIFLGYSRTTKGYRCYSPELHKYIISSDVVFLESVSYRPPGSPLPTSSSDLSLDEMLVPRPDSALVSPTDILCPLWGQVYSRRTSDGTELPPSQPTSTSDGSTPVPQIAPVSEDQNQPEVPAAPPLASTELPIALRKGSRTCQHRPLFVSSYQGLSASHTALHSMLDQYTIPSTVGEAKTHPGWMAAMHDELTALQLNNTWELVSLPPGKRAIGCKWIYSVKANADGSLARLKARLVAKGYAQTYGVDYEETFAPVAKMSSIRIMLSLAATHRWPLHQLDIKNAFLHGSLEEEVYMEQPPGFVAEGERNKVCRLLASLYGLKQSPRQWFARFRSVVTKFGLTKSVKDSSLFYRNSSAGTVLLIVYVDDIVITGSDPKGIADLKAFLHSNFQTKDLGLLRYFLGIEVTDHDDSIFVSQRKYALDLLSDLGMSDCRPMDSPLEPGEKGLHSESKSFESPEKYRRIVGKLNYLTMTRPDIACAVSKVSQFMANPTTSQWDSVLRIVKYIKKDPGLGISYKNHGHSNIEAYCDSDWAGCLATRKSTTGFTIFMGGNLVSWKSKKQTTVARSSAEAEYRAMSHTVAEIMWIRQTLCEIGYPVHDPTPLWCDNQAAIQIATNPVFHERTKHIEVDCHFVREKYEEGLISLSHVKTGDQVADILTKGVTGKRGVRTAVVEGAVKTRGGDEGCAVLHDIFNLFCRRGPDRILLKSIKKYCISSPTSHLPNGAELWPLDLVFHLRRNVDDDNFERDDKVKRGRVRNVVKALCLNV</sequence>
<keyword evidence="1" id="KW-0645">Protease</keyword>
<feature type="region of interest" description="Disordered" evidence="2">
    <location>
        <begin position="284"/>
        <end position="305"/>
    </location>
</feature>
<dbReference type="PANTHER" id="PTHR11439">
    <property type="entry name" value="GAG-POL-RELATED RETROTRANSPOSON"/>
    <property type="match status" value="1"/>
</dbReference>
<dbReference type="Pfam" id="PF07727">
    <property type="entry name" value="RVT_2"/>
    <property type="match status" value="1"/>
</dbReference>
<dbReference type="InterPro" id="IPR001584">
    <property type="entry name" value="Integrase_cat-core"/>
</dbReference>
<evidence type="ECO:0000259" key="3">
    <source>
        <dbReference type="PROSITE" id="PS50994"/>
    </source>
</evidence>
<dbReference type="Pfam" id="PF00665">
    <property type="entry name" value="rve"/>
    <property type="match status" value="1"/>
</dbReference>
<dbReference type="GO" id="GO:0003676">
    <property type="term" value="F:nucleic acid binding"/>
    <property type="evidence" value="ECO:0007669"/>
    <property type="project" value="InterPro"/>
</dbReference>
<dbReference type="InterPro" id="IPR054722">
    <property type="entry name" value="PolX-like_BBD"/>
</dbReference>
<keyword evidence="5" id="KW-1185">Reference proteome</keyword>